<keyword evidence="1 10" id="KW-0963">Cytoplasm</keyword>
<keyword evidence="5 10" id="KW-0067">ATP-binding</keyword>
<evidence type="ECO:0000256" key="3">
    <source>
        <dbReference type="ARBA" id="ARBA00022618"/>
    </source>
</evidence>
<dbReference type="Pfam" id="PF08245">
    <property type="entry name" value="Mur_ligase_M"/>
    <property type="match status" value="1"/>
</dbReference>
<keyword evidence="7 10" id="KW-0573">Peptidoglycan synthesis</keyword>
<dbReference type="InterPro" id="IPR013221">
    <property type="entry name" value="Mur_ligase_cen"/>
</dbReference>
<keyword evidence="2 10" id="KW-0436">Ligase</keyword>
<evidence type="ECO:0000256" key="8">
    <source>
        <dbReference type="ARBA" id="ARBA00023306"/>
    </source>
</evidence>
<evidence type="ECO:0000313" key="15">
    <source>
        <dbReference type="EMBL" id="MBO6988090.1"/>
    </source>
</evidence>
<dbReference type="GO" id="GO:0005524">
    <property type="term" value="F:ATP binding"/>
    <property type="evidence" value="ECO:0007669"/>
    <property type="project" value="UniProtKB-UniRule"/>
</dbReference>
<organism evidence="15">
    <name type="scientific">Prochlorococcus marinus XMU1424</name>
    <dbReference type="NCBI Taxonomy" id="2774497"/>
    <lineage>
        <taxon>Bacteria</taxon>
        <taxon>Bacillati</taxon>
        <taxon>Cyanobacteriota</taxon>
        <taxon>Cyanophyceae</taxon>
        <taxon>Synechococcales</taxon>
        <taxon>Prochlorococcaceae</taxon>
        <taxon>Prochlorococcus</taxon>
    </lineage>
</organism>
<dbReference type="InterPro" id="IPR051046">
    <property type="entry name" value="MurCDEF_CellWall_CoF430Synth"/>
</dbReference>
<dbReference type="Gene3D" id="3.90.190.20">
    <property type="entry name" value="Mur ligase, C-terminal domain"/>
    <property type="match status" value="1"/>
</dbReference>
<dbReference type="InterPro" id="IPR000713">
    <property type="entry name" value="Mur_ligase_N"/>
</dbReference>
<feature type="domain" description="Mur ligase N-terminal catalytic" evidence="12">
    <location>
        <begin position="28"/>
        <end position="73"/>
    </location>
</feature>
<dbReference type="PANTHER" id="PTHR43024">
    <property type="entry name" value="UDP-N-ACETYLMURAMOYL-TRIPEPTIDE--D-ALANYL-D-ALANINE LIGASE"/>
    <property type="match status" value="1"/>
</dbReference>
<keyword evidence="6 10" id="KW-0133">Cell shape</keyword>
<evidence type="ECO:0000256" key="2">
    <source>
        <dbReference type="ARBA" id="ARBA00022598"/>
    </source>
</evidence>
<comment type="pathway">
    <text evidence="10 11">Cell wall biogenesis; peptidoglycan biosynthesis.</text>
</comment>
<dbReference type="InterPro" id="IPR036565">
    <property type="entry name" value="Mur-like_cat_sf"/>
</dbReference>
<sequence>MEFSLSELNNVLGDIKNLSEGERDFLNFKNISIDSRTILKNDLFVAIKGKNFDGHSFLPDVLDKGVKSVVIKKGMQRLLPCNFPYWIVNDTLVAFQKLALLKRKKLNIPIVAITGSVGKTTTKEMIGGVLNKLGRIKLSYANFNNEIGVGLTILATDIEDKALVLEMGMRGLGQIENLSKYSEPDIAVITNIGTAHIGLLGSKKNITYAKCEISKFLNPEGVVIIPGNDPFLEKTLKEFWKGRVIKVRLLNIENQKESLKKDDNLRGFYNPSNRTILIEDNIFEISFEGFHNASNFLFAYAVAKELGIDFASFNKFDFAVLGGRNKILKSVKTTIYDESYNASPESVKACIKNLLEKPRNKFFIFGCMQELGEESEKYHKEIFKLIKNSDIEKCLFICDKKNEKIYTNYLKDKKKFLVLNNIKDVPKEINKSTKKGDSILIKGSRCWQLEKIIELIN</sequence>
<evidence type="ECO:0000256" key="5">
    <source>
        <dbReference type="ARBA" id="ARBA00022840"/>
    </source>
</evidence>
<evidence type="ECO:0000256" key="11">
    <source>
        <dbReference type="RuleBase" id="RU004136"/>
    </source>
</evidence>
<evidence type="ECO:0000256" key="9">
    <source>
        <dbReference type="ARBA" id="ARBA00023316"/>
    </source>
</evidence>
<dbReference type="EC" id="6.3.2.10" evidence="10 11"/>
<evidence type="ECO:0000256" key="10">
    <source>
        <dbReference type="HAMAP-Rule" id="MF_02019"/>
    </source>
</evidence>
<evidence type="ECO:0000256" key="4">
    <source>
        <dbReference type="ARBA" id="ARBA00022741"/>
    </source>
</evidence>
<dbReference type="GO" id="GO:0071555">
    <property type="term" value="P:cell wall organization"/>
    <property type="evidence" value="ECO:0007669"/>
    <property type="project" value="UniProtKB-KW"/>
</dbReference>
<dbReference type="InterPro" id="IPR035911">
    <property type="entry name" value="MurE/MurF_N"/>
</dbReference>
<dbReference type="InterPro" id="IPR036615">
    <property type="entry name" value="Mur_ligase_C_dom_sf"/>
</dbReference>
<dbReference type="InterPro" id="IPR005863">
    <property type="entry name" value="UDP-N-AcMur_synth"/>
</dbReference>
<comment type="caution">
    <text evidence="15">The sequence shown here is derived from an EMBL/GenBank/DDBJ whole genome shotgun (WGS) entry which is preliminary data.</text>
</comment>
<dbReference type="SUPFAM" id="SSF53623">
    <property type="entry name" value="MurD-like peptide ligases, catalytic domain"/>
    <property type="match status" value="1"/>
</dbReference>
<dbReference type="HAMAP" id="MF_02019">
    <property type="entry name" value="MurF"/>
    <property type="match status" value="1"/>
</dbReference>
<evidence type="ECO:0000259" key="12">
    <source>
        <dbReference type="Pfam" id="PF01225"/>
    </source>
</evidence>
<dbReference type="GO" id="GO:0005737">
    <property type="term" value="C:cytoplasm"/>
    <property type="evidence" value="ECO:0007669"/>
    <property type="project" value="UniProtKB-SubCell"/>
</dbReference>
<keyword evidence="4 10" id="KW-0547">Nucleotide-binding</keyword>
<dbReference type="GO" id="GO:0009252">
    <property type="term" value="P:peptidoglycan biosynthetic process"/>
    <property type="evidence" value="ECO:0007669"/>
    <property type="project" value="UniProtKB-UniRule"/>
</dbReference>
<keyword evidence="8 10" id="KW-0131">Cell cycle</keyword>
<reference evidence="15" key="1">
    <citation type="journal article" date="2021" name="Front. Mar. Sci.">
        <title>Genomes of Diverse Isolates of Prochlorococcus High-Light-Adapted Clade II in the Western Pacific Ocean.</title>
        <authorList>
            <person name="Yan W."/>
            <person name="Feng X."/>
            <person name="Zhang W."/>
            <person name="Nawaz M.Z."/>
            <person name="Luo T."/>
            <person name="Zhang R."/>
            <person name="Jiao N."/>
        </authorList>
    </citation>
    <scope>NUCLEOTIDE SEQUENCE</scope>
    <source>
        <strain evidence="15">XMU1424</strain>
    </source>
</reference>
<feature type="domain" description="Mur ligase central" evidence="14">
    <location>
        <begin position="113"/>
        <end position="303"/>
    </location>
</feature>
<proteinExistence type="inferred from homology"/>
<dbReference type="Pfam" id="PF01225">
    <property type="entry name" value="Mur_ligase"/>
    <property type="match status" value="1"/>
</dbReference>
<dbReference type="Gene3D" id="3.40.1390.10">
    <property type="entry name" value="MurE/MurF, N-terminal domain"/>
    <property type="match status" value="1"/>
</dbReference>
<comment type="catalytic activity">
    <reaction evidence="10 11">
        <text>D-alanyl-D-alanine + UDP-N-acetyl-alpha-D-muramoyl-L-alanyl-gamma-D-glutamyl-meso-2,6-diaminopimelate + ATP = UDP-N-acetyl-alpha-D-muramoyl-L-alanyl-gamma-D-glutamyl-meso-2,6-diaminopimeloyl-D-alanyl-D-alanine + ADP + phosphate + H(+)</text>
        <dbReference type="Rhea" id="RHEA:28374"/>
        <dbReference type="ChEBI" id="CHEBI:15378"/>
        <dbReference type="ChEBI" id="CHEBI:30616"/>
        <dbReference type="ChEBI" id="CHEBI:43474"/>
        <dbReference type="ChEBI" id="CHEBI:57822"/>
        <dbReference type="ChEBI" id="CHEBI:61386"/>
        <dbReference type="ChEBI" id="CHEBI:83905"/>
        <dbReference type="ChEBI" id="CHEBI:456216"/>
        <dbReference type="EC" id="6.3.2.10"/>
    </reaction>
</comment>
<feature type="domain" description="Mur ligase C-terminal" evidence="13">
    <location>
        <begin position="323"/>
        <end position="445"/>
    </location>
</feature>
<dbReference type="EMBL" id="JAEPLE010000002">
    <property type="protein sequence ID" value="MBO6988090.1"/>
    <property type="molecule type" value="Genomic_DNA"/>
</dbReference>
<dbReference type="SUPFAM" id="SSF53244">
    <property type="entry name" value="MurD-like peptide ligases, peptide-binding domain"/>
    <property type="match status" value="1"/>
</dbReference>
<dbReference type="InterPro" id="IPR004101">
    <property type="entry name" value="Mur_ligase_C"/>
</dbReference>
<protein>
    <recommendedName>
        <fullName evidence="10 11">UDP-N-acetylmuramoyl-tripeptide--D-alanyl-D-alanine ligase</fullName>
        <ecNumber evidence="10 11">6.3.2.10</ecNumber>
    </recommendedName>
    <alternativeName>
        <fullName evidence="10">D-alanyl-D-alanine-adding enzyme</fullName>
    </alternativeName>
</protein>
<evidence type="ECO:0000259" key="13">
    <source>
        <dbReference type="Pfam" id="PF02875"/>
    </source>
</evidence>
<dbReference type="SUPFAM" id="SSF63418">
    <property type="entry name" value="MurE/MurF N-terminal domain"/>
    <property type="match status" value="1"/>
</dbReference>
<dbReference type="Gene3D" id="3.40.1190.10">
    <property type="entry name" value="Mur-like, catalytic domain"/>
    <property type="match status" value="1"/>
</dbReference>
<dbReference type="AlphaFoldDB" id="A0A9D9BWY8"/>
<comment type="subcellular location">
    <subcellularLocation>
        <location evidence="10 11">Cytoplasm</location>
    </subcellularLocation>
</comment>
<dbReference type="GO" id="GO:0008360">
    <property type="term" value="P:regulation of cell shape"/>
    <property type="evidence" value="ECO:0007669"/>
    <property type="project" value="UniProtKB-KW"/>
</dbReference>
<feature type="binding site" evidence="10">
    <location>
        <begin position="115"/>
        <end position="121"/>
    </location>
    <ligand>
        <name>ATP</name>
        <dbReference type="ChEBI" id="CHEBI:30616"/>
    </ligand>
</feature>
<keyword evidence="9 10" id="KW-0961">Cell wall biogenesis/degradation</keyword>
<name>A0A9D9BWY8_PROMR</name>
<dbReference type="GO" id="GO:0047480">
    <property type="term" value="F:UDP-N-acetylmuramoyl-tripeptide-D-alanyl-D-alanine ligase activity"/>
    <property type="evidence" value="ECO:0007669"/>
    <property type="project" value="UniProtKB-UniRule"/>
</dbReference>
<dbReference type="NCBIfam" id="TIGR01143">
    <property type="entry name" value="murF"/>
    <property type="match status" value="1"/>
</dbReference>
<gene>
    <name evidence="10 15" type="primary">murF</name>
    <name evidence="15" type="ORF">JJ833_04410</name>
</gene>
<dbReference type="PANTHER" id="PTHR43024:SF1">
    <property type="entry name" value="UDP-N-ACETYLMURAMOYL-TRIPEPTIDE--D-ALANYL-D-ALANINE LIGASE"/>
    <property type="match status" value="1"/>
</dbReference>
<comment type="similarity">
    <text evidence="10">Belongs to the MurCDEF family. MurF subfamily.</text>
</comment>
<keyword evidence="3 10" id="KW-0132">Cell division</keyword>
<evidence type="ECO:0000256" key="6">
    <source>
        <dbReference type="ARBA" id="ARBA00022960"/>
    </source>
</evidence>
<evidence type="ECO:0000256" key="1">
    <source>
        <dbReference type="ARBA" id="ARBA00022490"/>
    </source>
</evidence>
<accession>A0A9D9BWY8</accession>
<evidence type="ECO:0000259" key="14">
    <source>
        <dbReference type="Pfam" id="PF08245"/>
    </source>
</evidence>
<dbReference type="Pfam" id="PF02875">
    <property type="entry name" value="Mur_ligase_C"/>
    <property type="match status" value="1"/>
</dbReference>
<comment type="function">
    <text evidence="10 11">Involved in cell wall formation. Catalyzes the final step in the synthesis of UDP-N-acetylmuramoyl-pentapeptide, the precursor of murein.</text>
</comment>
<dbReference type="GO" id="GO:0051301">
    <property type="term" value="P:cell division"/>
    <property type="evidence" value="ECO:0007669"/>
    <property type="project" value="UniProtKB-KW"/>
</dbReference>
<evidence type="ECO:0000256" key="7">
    <source>
        <dbReference type="ARBA" id="ARBA00022984"/>
    </source>
</evidence>